<proteinExistence type="predicted"/>
<dbReference type="Proteomes" id="UP000294911">
    <property type="component" value="Unassembled WGS sequence"/>
</dbReference>
<evidence type="ECO:0000313" key="8">
    <source>
        <dbReference type="EMBL" id="TCP39169.1"/>
    </source>
</evidence>
<comment type="caution">
    <text evidence="8">The sequence shown here is derived from an EMBL/GenBank/DDBJ whole genome shotgun (WGS) entry which is preliminary data.</text>
</comment>
<keyword evidence="3 6" id="KW-0812">Transmembrane</keyword>
<dbReference type="InterPro" id="IPR020846">
    <property type="entry name" value="MFS_dom"/>
</dbReference>
<name>A0A4R2PTF5_9PSEU</name>
<accession>A0A4R2PTF5</accession>
<evidence type="ECO:0000256" key="1">
    <source>
        <dbReference type="ARBA" id="ARBA00004651"/>
    </source>
</evidence>
<dbReference type="InterPro" id="IPR011701">
    <property type="entry name" value="MFS"/>
</dbReference>
<dbReference type="PANTHER" id="PTHR23513">
    <property type="entry name" value="INTEGRAL MEMBRANE EFFLUX PROTEIN-RELATED"/>
    <property type="match status" value="1"/>
</dbReference>
<dbReference type="GO" id="GO:0022857">
    <property type="term" value="F:transmembrane transporter activity"/>
    <property type="evidence" value="ECO:0007669"/>
    <property type="project" value="InterPro"/>
</dbReference>
<protein>
    <submittedName>
        <fullName evidence="8">MFS transporter</fullName>
    </submittedName>
</protein>
<dbReference type="EMBL" id="SLXQ01000032">
    <property type="protein sequence ID" value="TCP39169.1"/>
    <property type="molecule type" value="Genomic_DNA"/>
</dbReference>
<keyword evidence="2" id="KW-1003">Cell membrane</keyword>
<evidence type="ECO:0000256" key="2">
    <source>
        <dbReference type="ARBA" id="ARBA00022475"/>
    </source>
</evidence>
<comment type="subcellular location">
    <subcellularLocation>
        <location evidence="1">Cell membrane</location>
        <topology evidence="1">Multi-pass membrane protein</topology>
    </subcellularLocation>
</comment>
<evidence type="ECO:0000259" key="7">
    <source>
        <dbReference type="PROSITE" id="PS50850"/>
    </source>
</evidence>
<feature type="transmembrane region" description="Helical" evidence="6">
    <location>
        <begin position="35"/>
        <end position="55"/>
    </location>
</feature>
<feature type="transmembrane region" description="Helical" evidence="6">
    <location>
        <begin position="62"/>
        <end position="82"/>
    </location>
</feature>
<dbReference type="PROSITE" id="PS50850">
    <property type="entry name" value="MFS"/>
    <property type="match status" value="1"/>
</dbReference>
<dbReference type="Gene3D" id="1.20.1250.20">
    <property type="entry name" value="MFS general substrate transporter like domains"/>
    <property type="match status" value="1"/>
</dbReference>
<keyword evidence="4 6" id="KW-1133">Transmembrane helix</keyword>
<dbReference type="InterPro" id="IPR036259">
    <property type="entry name" value="MFS_trans_sf"/>
</dbReference>
<dbReference type="SUPFAM" id="SSF103473">
    <property type="entry name" value="MFS general substrate transporter"/>
    <property type="match status" value="1"/>
</dbReference>
<feature type="transmembrane region" description="Helical" evidence="6">
    <location>
        <begin position="153"/>
        <end position="173"/>
    </location>
</feature>
<feature type="domain" description="Major facilitator superfamily (MFS) profile" evidence="7">
    <location>
        <begin position="1"/>
        <end position="184"/>
    </location>
</feature>
<sequence length="184" mass="19039">MRDVTIASAVVCAMDAAWFAVLVLYVTEALHRTAGVYGLLFVVGALGGIAVGILGEHVLRRIGPWPALVVSGLVMALSQVGLGLTDTVVVAAVMLFASSGAFALFNITAVTMRQRQVPTAMHGRVSGLCLTVSRSAEVLGALIGGALASSAGIRAPTLFGAIPIAAVVVFLAWQYRSRRYPSAT</sequence>
<evidence type="ECO:0000256" key="6">
    <source>
        <dbReference type="SAM" id="Phobius"/>
    </source>
</evidence>
<organism evidence="8 9">
    <name type="scientific">Tamaricihabitans halophyticus</name>
    <dbReference type="NCBI Taxonomy" id="1262583"/>
    <lineage>
        <taxon>Bacteria</taxon>
        <taxon>Bacillati</taxon>
        <taxon>Actinomycetota</taxon>
        <taxon>Actinomycetes</taxon>
        <taxon>Pseudonocardiales</taxon>
        <taxon>Pseudonocardiaceae</taxon>
        <taxon>Tamaricihabitans</taxon>
    </lineage>
</organism>
<dbReference type="GO" id="GO:0005886">
    <property type="term" value="C:plasma membrane"/>
    <property type="evidence" value="ECO:0007669"/>
    <property type="project" value="UniProtKB-SubCell"/>
</dbReference>
<dbReference type="Pfam" id="PF07690">
    <property type="entry name" value="MFS_1"/>
    <property type="match status" value="1"/>
</dbReference>
<dbReference type="AlphaFoldDB" id="A0A4R2PTF5"/>
<keyword evidence="5 6" id="KW-0472">Membrane</keyword>
<reference evidence="8 9" key="1">
    <citation type="submission" date="2019-03" db="EMBL/GenBank/DDBJ databases">
        <title>Genomic Encyclopedia of Type Strains, Phase IV (KMG-IV): sequencing the most valuable type-strain genomes for metagenomic binning, comparative biology and taxonomic classification.</title>
        <authorList>
            <person name="Goeker M."/>
        </authorList>
    </citation>
    <scope>NUCLEOTIDE SEQUENCE [LARGE SCALE GENOMIC DNA]</scope>
    <source>
        <strain evidence="8 9">DSM 45765</strain>
    </source>
</reference>
<evidence type="ECO:0000313" key="9">
    <source>
        <dbReference type="Proteomes" id="UP000294911"/>
    </source>
</evidence>
<evidence type="ECO:0000256" key="5">
    <source>
        <dbReference type="ARBA" id="ARBA00023136"/>
    </source>
</evidence>
<evidence type="ECO:0000256" key="3">
    <source>
        <dbReference type="ARBA" id="ARBA00022692"/>
    </source>
</evidence>
<evidence type="ECO:0000256" key="4">
    <source>
        <dbReference type="ARBA" id="ARBA00022989"/>
    </source>
</evidence>
<keyword evidence="9" id="KW-1185">Reference proteome</keyword>
<dbReference type="PANTHER" id="PTHR23513:SF6">
    <property type="entry name" value="MAJOR FACILITATOR SUPERFAMILY ASSOCIATED DOMAIN-CONTAINING PROTEIN"/>
    <property type="match status" value="1"/>
</dbReference>
<feature type="transmembrane region" description="Helical" evidence="6">
    <location>
        <begin position="88"/>
        <end position="107"/>
    </location>
</feature>
<gene>
    <name evidence="8" type="ORF">EV191_1329</name>
</gene>